<name>A0ABY7FCM0_MYAAR</name>
<keyword evidence="3" id="KW-1185">Reference proteome</keyword>
<accession>A0ABY7FCM0</accession>
<reference evidence="2" key="1">
    <citation type="submission" date="2022-11" db="EMBL/GenBank/DDBJ databases">
        <title>Centuries of genome instability and evolution in soft-shell clam transmissible cancer (bioRxiv).</title>
        <authorList>
            <person name="Hart S.F.M."/>
            <person name="Yonemitsu M.A."/>
            <person name="Giersch R.M."/>
            <person name="Beal B.F."/>
            <person name="Arriagada G."/>
            <person name="Davis B.W."/>
            <person name="Ostrander E.A."/>
            <person name="Goff S.P."/>
            <person name="Metzger M.J."/>
        </authorList>
    </citation>
    <scope>NUCLEOTIDE SEQUENCE</scope>
    <source>
        <strain evidence="2">MELC-2E11</strain>
        <tissue evidence="2">Siphon/mantle</tissue>
    </source>
</reference>
<dbReference type="EMBL" id="CP111022">
    <property type="protein sequence ID" value="WAR19352.1"/>
    <property type="molecule type" value="Genomic_DNA"/>
</dbReference>
<feature type="region of interest" description="Disordered" evidence="1">
    <location>
        <begin position="1"/>
        <end position="22"/>
    </location>
</feature>
<dbReference type="Proteomes" id="UP001164746">
    <property type="component" value="Chromosome 11"/>
</dbReference>
<evidence type="ECO:0000256" key="1">
    <source>
        <dbReference type="SAM" id="MobiDB-lite"/>
    </source>
</evidence>
<gene>
    <name evidence="2" type="ORF">MAR_001190</name>
</gene>
<protein>
    <submittedName>
        <fullName evidence="2">Uncharacterized protein</fullName>
    </submittedName>
</protein>
<evidence type="ECO:0000313" key="3">
    <source>
        <dbReference type="Proteomes" id="UP001164746"/>
    </source>
</evidence>
<organism evidence="2 3">
    <name type="scientific">Mya arenaria</name>
    <name type="common">Soft-shell clam</name>
    <dbReference type="NCBI Taxonomy" id="6604"/>
    <lineage>
        <taxon>Eukaryota</taxon>
        <taxon>Metazoa</taxon>
        <taxon>Spiralia</taxon>
        <taxon>Lophotrochozoa</taxon>
        <taxon>Mollusca</taxon>
        <taxon>Bivalvia</taxon>
        <taxon>Autobranchia</taxon>
        <taxon>Heteroconchia</taxon>
        <taxon>Euheterodonta</taxon>
        <taxon>Imparidentia</taxon>
        <taxon>Neoheterodontei</taxon>
        <taxon>Myida</taxon>
        <taxon>Myoidea</taxon>
        <taxon>Myidae</taxon>
        <taxon>Mya</taxon>
    </lineage>
</organism>
<sequence length="45" mass="5036">MSFEQLAGDVDESRRAPFIAPRRSRSSITNVCRIGGSRFDSTEMT</sequence>
<proteinExistence type="predicted"/>
<evidence type="ECO:0000313" key="2">
    <source>
        <dbReference type="EMBL" id="WAR19352.1"/>
    </source>
</evidence>